<dbReference type="Proteomes" id="UP000445000">
    <property type="component" value="Unassembled WGS sequence"/>
</dbReference>
<dbReference type="AlphaFoldDB" id="A0A829YJR6"/>
<accession>A0A829YJR6</accession>
<comment type="caution">
    <text evidence="2">The sequence shown here is derived from an EMBL/GenBank/DDBJ whole genome shotgun (WGS) entry which is preliminary data.</text>
</comment>
<evidence type="ECO:0000256" key="1">
    <source>
        <dbReference type="SAM" id="MobiDB-lite"/>
    </source>
</evidence>
<feature type="region of interest" description="Disordered" evidence="1">
    <location>
        <begin position="46"/>
        <end position="67"/>
    </location>
</feature>
<dbReference type="EMBL" id="BLJN01000006">
    <property type="protein sequence ID" value="GFE83535.1"/>
    <property type="molecule type" value="Genomic_DNA"/>
</dbReference>
<organism evidence="2 3">
    <name type="scientific">Steroidobacter agaridevorans</name>
    <dbReference type="NCBI Taxonomy" id="2695856"/>
    <lineage>
        <taxon>Bacteria</taxon>
        <taxon>Pseudomonadati</taxon>
        <taxon>Pseudomonadota</taxon>
        <taxon>Gammaproteobacteria</taxon>
        <taxon>Steroidobacterales</taxon>
        <taxon>Steroidobacteraceae</taxon>
        <taxon>Steroidobacter</taxon>
    </lineage>
</organism>
<evidence type="ECO:0000313" key="2">
    <source>
        <dbReference type="EMBL" id="GFE83535.1"/>
    </source>
</evidence>
<reference evidence="3" key="1">
    <citation type="submission" date="2020-01" db="EMBL/GenBank/DDBJ databases">
        <title>'Steroidobacter agaridevorans' sp. nov., agar-degrading bacteria isolated from rhizosphere soils.</title>
        <authorList>
            <person name="Ikenaga M."/>
            <person name="Kataoka M."/>
            <person name="Murouchi A."/>
            <person name="Katsuragi S."/>
            <person name="Sakai M."/>
        </authorList>
    </citation>
    <scope>NUCLEOTIDE SEQUENCE [LARGE SCALE GENOMIC DNA]</scope>
    <source>
        <strain evidence="3">YU21-B</strain>
    </source>
</reference>
<dbReference type="RefSeq" id="WP_161815143.1">
    <property type="nucleotide sequence ID" value="NZ_BLJN01000006.1"/>
</dbReference>
<sequence>MTQLRRDAAYIRTQSHTSGRAAVDLSAFDEQVCDVLASAHTVTSAAKTLAKATPPTAGRDASDKASDLESRVAASMLRLLQAERIELSPDS</sequence>
<feature type="compositionally biased region" description="Low complexity" evidence="1">
    <location>
        <begin position="46"/>
        <end position="57"/>
    </location>
</feature>
<keyword evidence="3" id="KW-1185">Reference proteome</keyword>
<protein>
    <submittedName>
        <fullName evidence="2">Uncharacterized protein</fullName>
    </submittedName>
</protein>
<name>A0A829YJR6_9GAMM</name>
<gene>
    <name evidence="2" type="ORF">GCM10011487_55350</name>
</gene>
<evidence type="ECO:0000313" key="3">
    <source>
        <dbReference type="Proteomes" id="UP000445000"/>
    </source>
</evidence>
<proteinExistence type="predicted"/>